<accession>A0A8B6CNR7</accession>
<evidence type="ECO:0008006" key="3">
    <source>
        <dbReference type="Google" id="ProtNLM"/>
    </source>
</evidence>
<dbReference type="EMBL" id="UYJE01002023">
    <property type="protein sequence ID" value="VDI07157.1"/>
    <property type="molecule type" value="Genomic_DNA"/>
</dbReference>
<dbReference type="SUPFAM" id="SSF63829">
    <property type="entry name" value="Calcium-dependent phosphotriesterase"/>
    <property type="match status" value="1"/>
</dbReference>
<proteinExistence type="predicted"/>
<protein>
    <recommendedName>
        <fullName evidence="3">B box-type domain-containing protein</fullName>
    </recommendedName>
</protein>
<sequence length="585" mass="67779">MEPLKKKINKYSSFHLLECASERSKLKFTMAQAGPVCSECKGKKTTNWKCVTRDVLMCESCNEKHIQMYQEHQSKHKSENANSNELLHEEIDETKFAQIRCTYHQDYYCTDICLRCMRLICAKCRYNSHANHKTELFVTFYQYKRTELLKCKNIIIYDLLPKACEGARLVEYVEACHLEHLEIEKQKVFKQAEALKKRITERSHEQVERLEESFQVYKSKTRNKHKQKRMKQKLTKQVEIIESFEQIFMKNSPKQNSELNTAVCEIEQVLNNVENTTNQCDIATLIPRTIKKFHPKTIRDADIDTVLGFVVNCSILDDVSVRQVRSYDMKNADGNSSLAVSKDGTIWISDARGLVQISPNGKVNDPQAIKNICDISFMDYRGLLVAYTEQNSIDIQNNVGVLKTFLERPNGKLNALALHVCKDYRIIILTWSDYNFITERVFLDISELTNHGKLLKKIRCKGDSYRVPSFNYVFRISENINSHFCLSCEYDCKIVDIDNKGNQTWSYRECKKPYGLATSKLGNIVINDANQFIHILNSDGDFLVKLNTEEHGQTRYKSALSFKSDRELLILSADKLILLEFSTVI</sequence>
<dbReference type="InterPro" id="IPR011042">
    <property type="entry name" value="6-blade_b-propeller_TolB-like"/>
</dbReference>
<dbReference type="PANTHER" id="PTHR25462:SF296">
    <property type="entry name" value="MEIOTIC P26, ISOFORM F"/>
    <property type="match status" value="1"/>
</dbReference>
<gene>
    <name evidence="1" type="ORF">MGAL_10B072854</name>
</gene>
<dbReference type="Gene3D" id="2.120.10.30">
    <property type="entry name" value="TolB, C-terminal domain"/>
    <property type="match status" value="1"/>
</dbReference>
<dbReference type="AlphaFoldDB" id="A0A8B6CNR7"/>
<dbReference type="SUPFAM" id="SSF57845">
    <property type="entry name" value="B-box zinc-binding domain"/>
    <property type="match status" value="1"/>
</dbReference>
<dbReference type="Proteomes" id="UP000596742">
    <property type="component" value="Unassembled WGS sequence"/>
</dbReference>
<evidence type="ECO:0000313" key="1">
    <source>
        <dbReference type="EMBL" id="VDI07157.1"/>
    </source>
</evidence>
<dbReference type="InterPro" id="IPR047153">
    <property type="entry name" value="TRIM45/56/19-like"/>
</dbReference>
<dbReference type="PANTHER" id="PTHR25462">
    <property type="entry name" value="BONUS, ISOFORM C-RELATED"/>
    <property type="match status" value="1"/>
</dbReference>
<evidence type="ECO:0000313" key="2">
    <source>
        <dbReference type="Proteomes" id="UP000596742"/>
    </source>
</evidence>
<organism evidence="1 2">
    <name type="scientific">Mytilus galloprovincialis</name>
    <name type="common">Mediterranean mussel</name>
    <dbReference type="NCBI Taxonomy" id="29158"/>
    <lineage>
        <taxon>Eukaryota</taxon>
        <taxon>Metazoa</taxon>
        <taxon>Spiralia</taxon>
        <taxon>Lophotrochozoa</taxon>
        <taxon>Mollusca</taxon>
        <taxon>Bivalvia</taxon>
        <taxon>Autobranchia</taxon>
        <taxon>Pteriomorphia</taxon>
        <taxon>Mytilida</taxon>
        <taxon>Mytiloidea</taxon>
        <taxon>Mytilidae</taxon>
        <taxon>Mytilinae</taxon>
        <taxon>Mytilus</taxon>
    </lineage>
</organism>
<keyword evidence="2" id="KW-1185">Reference proteome</keyword>
<reference evidence="1" key="1">
    <citation type="submission" date="2018-11" db="EMBL/GenBank/DDBJ databases">
        <authorList>
            <person name="Alioto T."/>
            <person name="Alioto T."/>
        </authorList>
    </citation>
    <scope>NUCLEOTIDE SEQUENCE</scope>
</reference>
<name>A0A8B6CNR7_MYTGA</name>
<comment type="caution">
    <text evidence="1">The sequence shown here is derived from an EMBL/GenBank/DDBJ whole genome shotgun (WGS) entry which is preliminary data.</text>
</comment>
<dbReference type="OrthoDB" id="10292884at2759"/>
<dbReference type="Gene3D" id="3.30.160.60">
    <property type="entry name" value="Classic Zinc Finger"/>
    <property type="match status" value="1"/>
</dbReference>